<feature type="domain" description="TonB-dependent receptor plug" evidence="14">
    <location>
        <begin position="64"/>
        <end position="161"/>
    </location>
</feature>
<evidence type="ECO:0000313" key="15">
    <source>
        <dbReference type="EMBL" id="MBB5686561.1"/>
    </source>
</evidence>
<dbReference type="GO" id="GO:0015344">
    <property type="term" value="F:siderophore uptake transmembrane transporter activity"/>
    <property type="evidence" value="ECO:0007669"/>
    <property type="project" value="TreeGrafter"/>
</dbReference>
<evidence type="ECO:0000256" key="11">
    <source>
        <dbReference type="RuleBase" id="RU003357"/>
    </source>
</evidence>
<evidence type="ECO:0000256" key="9">
    <source>
        <dbReference type="ARBA" id="ARBA00023237"/>
    </source>
</evidence>
<evidence type="ECO:0000256" key="10">
    <source>
        <dbReference type="PROSITE-ProRule" id="PRU01360"/>
    </source>
</evidence>
<evidence type="ECO:0000256" key="8">
    <source>
        <dbReference type="ARBA" id="ARBA00023170"/>
    </source>
</evidence>
<evidence type="ECO:0000256" key="7">
    <source>
        <dbReference type="ARBA" id="ARBA00023136"/>
    </source>
</evidence>
<accession>A0A7W9AJE8</accession>
<dbReference type="GO" id="GO:0015891">
    <property type="term" value="P:siderophore transport"/>
    <property type="evidence" value="ECO:0007669"/>
    <property type="project" value="InterPro"/>
</dbReference>
<dbReference type="Proteomes" id="UP000549617">
    <property type="component" value="Unassembled WGS sequence"/>
</dbReference>
<dbReference type="InterPro" id="IPR037066">
    <property type="entry name" value="Plug_dom_sf"/>
</dbReference>
<dbReference type="PANTHER" id="PTHR32552">
    <property type="entry name" value="FERRICHROME IRON RECEPTOR-RELATED"/>
    <property type="match status" value="1"/>
</dbReference>
<feature type="chain" id="PRO_5031163597" evidence="12">
    <location>
        <begin position="26"/>
        <end position="730"/>
    </location>
</feature>
<evidence type="ECO:0000313" key="16">
    <source>
        <dbReference type="Proteomes" id="UP000549617"/>
    </source>
</evidence>
<evidence type="ECO:0000256" key="4">
    <source>
        <dbReference type="ARBA" id="ARBA00022452"/>
    </source>
</evidence>
<evidence type="ECO:0000259" key="13">
    <source>
        <dbReference type="Pfam" id="PF00593"/>
    </source>
</evidence>
<comment type="similarity">
    <text evidence="2 10 11">Belongs to the TonB-dependent receptor family.</text>
</comment>
<evidence type="ECO:0000256" key="12">
    <source>
        <dbReference type="SAM" id="SignalP"/>
    </source>
</evidence>
<keyword evidence="7 10" id="KW-0472">Membrane</keyword>
<dbReference type="Gene3D" id="2.170.130.10">
    <property type="entry name" value="TonB-dependent receptor, plug domain"/>
    <property type="match status" value="1"/>
</dbReference>
<dbReference type="Pfam" id="PF07715">
    <property type="entry name" value="Plug"/>
    <property type="match status" value="1"/>
</dbReference>
<protein>
    <submittedName>
        <fullName evidence="15">Iron complex outermembrane receptor protein</fullName>
    </submittedName>
</protein>
<dbReference type="InterPro" id="IPR000531">
    <property type="entry name" value="Beta-barrel_TonB"/>
</dbReference>
<evidence type="ECO:0000259" key="14">
    <source>
        <dbReference type="Pfam" id="PF07715"/>
    </source>
</evidence>
<comment type="subcellular location">
    <subcellularLocation>
        <location evidence="1 10">Cell outer membrane</location>
        <topology evidence="1 10">Multi-pass membrane protein</topology>
    </subcellularLocation>
</comment>
<evidence type="ECO:0000256" key="6">
    <source>
        <dbReference type="ARBA" id="ARBA00023077"/>
    </source>
</evidence>
<evidence type="ECO:0000256" key="5">
    <source>
        <dbReference type="ARBA" id="ARBA00022692"/>
    </source>
</evidence>
<evidence type="ECO:0000256" key="1">
    <source>
        <dbReference type="ARBA" id="ARBA00004571"/>
    </source>
</evidence>
<gene>
    <name evidence="15" type="ORF">FHS49_002585</name>
</gene>
<name>A0A7W9AJE8_9SPHN</name>
<dbReference type="EMBL" id="JACIJC010000004">
    <property type="protein sequence ID" value="MBB5686561.1"/>
    <property type="molecule type" value="Genomic_DNA"/>
</dbReference>
<keyword evidence="16" id="KW-1185">Reference proteome</keyword>
<dbReference type="InterPro" id="IPR010105">
    <property type="entry name" value="TonB_sidphr_rcpt"/>
</dbReference>
<keyword evidence="12" id="KW-0732">Signal</keyword>
<dbReference type="AlphaFoldDB" id="A0A7W9AJE8"/>
<dbReference type="InterPro" id="IPR036942">
    <property type="entry name" value="Beta-barrel_TonB_sf"/>
</dbReference>
<dbReference type="CDD" id="cd01347">
    <property type="entry name" value="ligand_gated_channel"/>
    <property type="match status" value="1"/>
</dbReference>
<reference evidence="15 16" key="1">
    <citation type="submission" date="2020-08" db="EMBL/GenBank/DDBJ databases">
        <title>Genomic Encyclopedia of Type Strains, Phase IV (KMG-IV): sequencing the most valuable type-strain genomes for metagenomic binning, comparative biology and taxonomic classification.</title>
        <authorList>
            <person name="Goeker M."/>
        </authorList>
    </citation>
    <scope>NUCLEOTIDE SEQUENCE [LARGE SCALE GENOMIC DNA]</scope>
    <source>
        <strain evidence="15 16">DSM 25079</strain>
    </source>
</reference>
<feature type="signal peptide" evidence="12">
    <location>
        <begin position="1"/>
        <end position="25"/>
    </location>
</feature>
<dbReference type="PROSITE" id="PS52016">
    <property type="entry name" value="TONB_DEPENDENT_REC_3"/>
    <property type="match status" value="1"/>
</dbReference>
<dbReference type="SUPFAM" id="SSF56935">
    <property type="entry name" value="Porins"/>
    <property type="match status" value="1"/>
</dbReference>
<sequence>MTHRHLIRMAALAGSALIAIVPLHAQEGAAPAESANEIIVTAQQGNQTQVSRSGGVGVLGDKPASDVPFNVKSYNSALILNQQPQTLGQVLENDPSIRTSLGFGNAAEVFIIRGFPLFGEDVGLEGLYGITPRQLVAPELYDQVQVLNGASAFLNGAAPSGTGLGGSVNLTLKHAEDKPLTRLTANYSGTGHFGGSVDMGRRFGEAEAFGVRINAAYRAGDISVDDEYHSSAVIGAGFDYRGEKLRLSLDVAYQRFKVRNLRSKVTLGFGVTAIPDVPSADANYNQPWSYSTLRDVFGISRAEYDLADNAMLYASFGARDGSEQGIYDGITLTDVTTGAATGSGLYVPRTDNNEAATAGLRVKLAGGGISHEINIGGSQIWQVNRNGYDFLYPGPGFTPYATNLYNTPTVPLPGSVFVGGDLDDPFAVSRTRLGSVFASDTLGFWDDRILLTAGLRLQTMNLKSYSYGDGSLVTEYDENAVTPVVGLVIKPVEGLSLYANRIQGLAQGPTAPLAVGTAPVSNGGDVFAPYKTTQYELGGKLGFGRFNAAVAVYQTQQPSTGSVPDTAIPGNVVFGIFGKQRNRGVEFSLDGEPVDGLRLIAGASFTQAKQRDMIDASLNGLKAKGVPDYTVNANVEWDLPFLPAATLTGRVVNTGKQMVDAANTLELKGWTRFDLGARYVALVGDHPLTLRFNVDNVANKRYWASAYDSFSNALLQGGPRTFKLSASIDM</sequence>
<keyword evidence="3 10" id="KW-0813">Transport</keyword>
<keyword evidence="9 10" id="KW-0998">Cell outer membrane</keyword>
<dbReference type="GO" id="GO:0038023">
    <property type="term" value="F:signaling receptor activity"/>
    <property type="evidence" value="ECO:0007669"/>
    <property type="project" value="InterPro"/>
</dbReference>
<dbReference type="Gene3D" id="2.40.170.20">
    <property type="entry name" value="TonB-dependent receptor, beta-barrel domain"/>
    <property type="match status" value="1"/>
</dbReference>
<evidence type="ECO:0000256" key="2">
    <source>
        <dbReference type="ARBA" id="ARBA00009810"/>
    </source>
</evidence>
<dbReference type="NCBIfam" id="TIGR01783">
    <property type="entry name" value="TonB-siderophor"/>
    <property type="match status" value="1"/>
</dbReference>
<dbReference type="RefSeq" id="WP_184019100.1">
    <property type="nucleotide sequence ID" value="NZ_JACIJC010000004.1"/>
</dbReference>
<dbReference type="Pfam" id="PF00593">
    <property type="entry name" value="TonB_dep_Rec_b-barrel"/>
    <property type="match status" value="1"/>
</dbReference>
<dbReference type="GO" id="GO:0009279">
    <property type="term" value="C:cell outer membrane"/>
    <property type="evidence" value="ECO:0007669"/>
    <property type="project" value="UniProtKB-SubCell"/>
</dbReference>
<comment type="caution">
    <text evidence="15">The sequence shown here is derived from an EMBL/GenBank/DDBJ whole genome shotgun (WGS) entry which is preliminary data.</text>
</comment>
<feature type="domain" description="TonB-dependent receptor-like beta-barrel" evidence="13">
    <location>
        <begin position="240"/>
        <end position="697"/>
    </location>
</feature>
<evidence type="ECO:0000256" key="3">
    <source>
        <dbReference type="ARBA" id="ARBA00022448"/>
    </source>
</evidence>
<keyword evidence="4 10" id="KW-1134">Transmembrane beta strand</keyword>
<keyword evidence="8 15" id="KW-0675">Receptor</keyword>
<keyword evidence="5 10" id="KW-0812">Transmembrane</keyword>
<keyword evidence="6 11" id="KW-0798">TonB box</keyword>
<dbReference type="InterPro" id="IPR039426">
    <property type="entry name" value="TonB-dep_rcpt-like"/>
</dbReference>
<dbReference type="InterPro" id="IPR012910">
    <property type="entry name" value="Plug_dom"/>
</dbReference>
<proteinExistence type="inferred from homology"/>
<organism evidence="15 16">
    <name type="scientific">Sphingobium boeckii</name>
    <dbReference type="NCBI Taxonomy" id="1082345"/>
    <lineage>
        <taxon>Bacteria</taxon>
        <taxon>Pseudomonadati</taxon>
        <taxon>Pseudomonadota</taxon>
        <taxon>Alphaproteobacteria</taxon>
        <taxon>Sphingomonadales</taxon>
        <taxon>Sphingomonadaceae</taxon>
        <taxon>Sphingobium</taxon>
    </lineage>
</organism>
<dbReference type="PANTHER" id="PTHR32552:SF82">
    <property type="entry name" value="FCUA PROTEIN"/>
    <property type="match status" value="1"/>
</dbReference>